<gene>
    <name evidence="2" type="ORF">CVT63_00960</name>
</gene>
<reference evidence="2 3" key="1">
    <citation type="journal article" date="2017" name="ISME J.">
        <title>Potential for microbial H2 and metal transformations associated with novel bacteria and archaea in deep terrestrial subsurface sediments.</title>
        <authorList>
            <person name="Hernsdorf A.W."/>
            <person name="Amano Y."/>
            <person name="Miyakawa K."/>
            <person name="Ise K."/>
            <person name="Suzuki Y."/>
            <person name="Anantharaman K."/>
            <person name="Probst A."/>
            <person name="Burstein D."/>
            <person name="Thomas B.C."/>
            <person name="Banfield J.F."/>
        </authorList>
    </citation>
    <scope>NUCLEOTIDE SEQUENCE [LARGE SCALE GENOMIC DNA]</scope>
    <source>
        <strain evidence="2">HGW-Actinobacteria-3</strain>
    </source>
</reference>
<feature type="region of interest" description="Disordered" evidence="1">
    <location>
        <begin position="95"/>
        <end position="131"/>
    </location>
</feature>
<dbReference type="Proteomes" id="UP000233654">
    <property type="component" value="Unassembled WGS sequence"/>
</dbReference>
<proteinExistence type="predicted"/>
<dbReference type="EMBL" id="PHEX01000005">
    <property type="protein sequence ID" value="PKQ28774.1"/>
    <property type="molecule type" value="Genomic_DNA"/>
</dbReference>
<dbReference type="AlphaFoldDB" id="A0A2N3G850"/>
<evidence type="ECO:0000313" key="2">
    <source>
        <dbReference type="EMBL" id="PKQ28774.1"/>
    </source>
</evidence>
<evidence type="ECO:0008006" key="4">
    <source>
        <dbReference type="Google" id="ProtNLM"/>
    </source>
</evidence>
<protein>
    <recommendedName>
        <fullName evidence="4">Poly(Hydroxyalkanoate) granule-associated protein</fullName>
    </recommendedName>
</protein>
<evidence type="ECO:0000256" key="1">
    <source>
        <dbReference type="SAM" id="MobiDB-lite"/>
    </source>
</evidence>
<organism evidence="2 3">
    <name type="scientific">Candidatus Anoxymicrobium japonicum</name>
    <dbReference type="NCBI Taxonomy" id="2013648"/>
    <lineage>
        <taxon>Bacteria</taxon>
        <taxon>Bacillati</taxon>
        <taxon>Actinomycetota</taxon>
        <taxon>Candidatus Geothermincolia</taxon>
        <taxon>Candidatus Geothermincolales</taxon>
        <taxon>Candidatus Anoxymicrobiaceae</taxon>
        <taxon>Candidatus Anoxymicrobium</taxon>
    </lineage>
</organism>
<name>A0A2N3G850_9ACTN</name>
<accession>A0A2N3G850</accession>
<evidence type="ECO:0000313" key="3">
    <source>
        <dbReference type="Proteomes" id="UP000233654"/>
    </source>
</evidence>
<comment type="caution">
    <text evidence="2">The sequence shown here is derived from an EMBL/GenBank/DDBJ whole genome shotgun (WGS) entry which is preliminary data.</text>
</comment>
<sequence length="131" mass="14344">MAEKRELSGIPYLMVGGVVALQEEIEKAAERLVEKGKSLTPEGRRKMAGEKKGLVSKGDEFSQVVARTVQRALENTGIVTRSDLMSVERRVADIEKKIATRKKPSATVRPPAKKPAPPSLSELVPKRPAKE</sequence>